<accession>A0A843WHA1</accession>
<evidence type="ECO:0000313" key="1">
    <source>
        <dbReference type="EMBL" id="MQM09129.1"/>
    </source>
</evidence>
<evidence type="ECO:0000313" key="2">
    <source>
        <dbReference type="Proteomes" id="UP000652761"/>
    </source>
</evidence>
<sequence length="87" mass="9611">MRRDLSPEIGFGSRRSASFAVPVAPVLVFLVQSYTSRSSSARHLRACPRLSPLPGTPVLGSLLREYSGLRACSSWQPIGRTLELRRK</sequence>
<proteinExistence type="predicted"/>
<gene>
    <name evidence="1" type="ORF">Taro_041999</name>
</gene>
<name>A0A843WHA1_COLES</name>
<comment type="caution">
    <text evidence="1">The sequence shown here is derived from an EMBL/GenBank/DDBJ whole genome shotgun (WGS) entry which is preliminary data.</text>
</comment>
<dbReference type="AlphaFoldDB" id="A0A843WHA1"/>
<dbReference type="Proteomes" id="UP000652761">
    <property type="component" value="Unassembled WGS sequence"/>
</dbReference>
<organism evidence="1 2">
    <name type="scientific">Colocasia esculenta</name>
    <name type="common">Wild taro</name>
    <name type="synonym">Arum esculentum</name>
    <dbReference type="NCBI Taxonomy" id="4460"/>
    <lineage>
        <taxon>Eukaryota</taxon>
        <taxon>Viridiplantae</taxon>
        <taxon>Streptophyta</taxon>
        <taxon>Embryophyta</taxon>
        <taxon>Tracheophyta</taxon>
        <taxon>Spermatophyta</taxon>
        <taxon>Magnoliopsida</taxon>
        <taxon>Liliopsida</taxon>
        <taxon>Araceae</taxon>
        <taxon>Aroideae</taxon>
        <taxon>Colocasieae</taxon>
        <taxon>Colocasia</taxon>
    </lineage>
</organism>
<keyword evidence="2" id="KW-1185">Reference proteome</keyword>
<dbReference type="EMBL" id="NMUH01004297">
    <property type="protein sequence ID" value="MQM09129.1"/>
    <property type="molecule type" value="Genomic_DNA"/>
</dbReference>
<protein>
    <submittedName>
        <fullName evidence="1">Uncharacterized protein</fullName>
    </submittedName>
</protein>
<reference evidence="1" key="1">
    <citation type="submission" date="2017-07" db="EMBL/GenBank/DDBJ databases">
        <title>Taro Niue Genome Assembly and Annotation.</title>
        <authorList>
            <person name="Atibalentja N."/>
            <person name="Keating K."/>
            <person name="Fields C.J."/>
        </authorList>
    </citation>
    <scope>NUCLEOTIDE SEQUENCE</scope>
    <source>
        <strain evidence="1">Niue_2</strain>
        <tissue evidence="1">Leaf</tissue>
    </source>
</reference>